<dbReference type="Gene3D" id="3.40.50.1000">
    <property type="entry name" value="HAD superfamily/HAD-like"/>
    <property type="match status" value="1"/>
</dbReference>
<proteinExistence type="predicted"/>
<dbReference type="Pfam" id="PF08282">
    <property type="entry name" value="Hydrolase_3"/>
    <property type="match status" value="1"/>
</dbReference>
<accession>A0A255GVK1</accession>
<dbReference type="EMBL" id="NMVQ01000046">
    <property type="protein sequence ID" value="OYO17264.1"/>
    <property type="molecule type" value="Genomic_DNA"/>
</dbReference>
<dbReference type="Proteomes" id="UP000216311">
    <property type="component" value="Unassembled WGS sequence"/>
</dbReference>
<organism evidence="1 2">
    <name type="scientific">Enemella dayhoffiae</name>
    <dbReference type="NCBI Taxonomy" id="2016507"/>
    <lineage>
        <taxon>Bacteria</taxon>
        <taxon>Bacillati</taxon>
        <taxon>Actinomycetota</taxon>
        <taxon>Actinomycetes</taxon>
        <taxon>Propionibacteriales</taxon>
        <taxon>Propionibacteriaceae</taxon>
        <taxon>Enemella</taxon>
    </lineage>
</organism>
<dbReference type="AlphaFoldDB" id="A0A255GVK1"/>
<reference evidence="1 2" key="1">
    <citation type="submission" date="2017-07" db="EMBL/GenBank/DDBJ databases">
        <title>Draft whole genome sequences of clinical Proprionibacteriaceae strains.</title>
        <authorList>
            <person name="Bernier A.-M."/>
            <person name="Bernard K."/>
            <person name="Domingo M.-C."/>
        </authorList>
    </citation>
    <scope>NUCLEOTIDE SEQUENCE [LARGE SCALE GENOMIC DNA]</scope>
    <source>
        <strain evidence="1 2">NML 130396</strain>
    </source>
</reference>
<gene>
    <name evidence="1" type="ORF">CGZ93_17015</name>
</gene>
<evidence type="ECO:0000313" key="2">
    <source>
        <dbReference type="Proteomes" id="UP000216311"/>
    </source>
</evidence>
<protein>
    <submittedName>
        <fullName evidence="1">Uncharacterized protein</fullName>
    </submittedName>
</protein>
<dbReference type="PANTHER" id="PTHR10000">
    <property type="entry name" value="PHOSPHOSERINE PHOSPHATASE"/>
    <property type="match status" value="1"/>
</dbReference>
<dbReference type="InterPro" id="IPR023214">
    <property type="entry name" value="HAD_sf"/>
</dbReference>
<dbReference type="GO" id="GO:0005829">
    <property type="term" value="C:cytosol"/>
    <property type="evidence" value="ECO:0007669"/>
    <property type="project" value="TreeGrafter"/>
</dbReference>
<dbReference type="GO" id="GO:0000287">
    <property type="term" value="F:magnesium ion binding"/>
    <property type="evidence" value="ECO:0007669"/>
    <property type="project" value="TreeGrafter"/>
</dbReference>
<name>A0A255GVK1_9ACTN</name>
<dbReference type="GO" id="GO:0016791">
    <property type="term" value="F:phosphatase activity"/>
    <property type="evidence" value="ECO:0007669"/>
    <property type="project" value="TreeGrafter"/>
</dbReference>
<dbReference type="SUPFAM" id="SSF56784">
    <property type="entry name" value="HAD-like"/>
    <property type="match status" value="1"/>
</dbReference>
<dbReference type="RefSeq" id="WP_094365343.1">
    <property type="nucleotide sequence ID" value="NZ_NMVQ01000046.1"/>
</dbReference>
<dbReference type="InterPro" id="IPR036412">
    <property type="entry name" value="HAD-like_sf"/>
</dbReference>
<dbReference type="PANTHER" id="PTHR10000:SF8">
    <property type="entry name" value="HAD SUPERFAMILY HYDROLASE-LIKE, TYPE 3"/>
    <property type="match status" value="1"/>
</dbReference>
<comment type="caution">
    <text evidence="1">The sequence shown here is derived from an EMBL/GenBank/DDBJ whole genome shotgun (WGS) entry which is preliminary data.</text>
</comment>
<dbReference type="Gene3D" id="3.30.1240.10">
    <property type="match status" value="1"/>
</dbReference>
<sequence length="270" mass="28681">MSRPRLVATDLDGTFLSPDGTVSAENARAVADAMAAGLLVVFATGRPPRWLSVLAELPVSHPIVVASNGALLWDLGDERALHSHPIDRRVARRAIRDLRAALPEVSFGFEQGMRFGAEPAYRIGWQPASELGDPRFFTGDAEELSAEPFVKLLIQHPALGSAELAARAAEVVGDALTLTWSSFSELPGLLEASAPGVTKARTLAAYAAELGVAREEVAAFGDMPNDRAMLEWAGQAYLMAQSHVSLADLSATVIGSNAESAVGRTIRAWL</sequence>
<evidence type="ECO:0000313" key="1">
    <source>
        <dbReference type="EMBL" id="OYO17264.1"/>
    </source>
</evidence>
<keyword evidence="2" id="KW-1185">Reference proteome</keyword>